<accession>A0A8X8ADV8</accession>
<keyword evidence="5" id="KW-1185">Reference proteome</keyword>
<dbReference type="OrthoDB" id="10251371at2759"/>
<proteinExistence type="predicted"/>
<dbReference type="InterPro" id="IPR006011">
    <property type="entry name" value="Syntaxin_N"/>
</dbReference>
<keyword evidence="1" id="KW-0813">Transport</keyword>
<dbReference type="GO" id="GO:0031201">
    <property type="term" value="C:SNARE complex"/>
    <property type="evidence" value="ECO:0007669"/>
    <property type="project" value="TreeGrafter"/>
</dbReference>
<dbReference type="EMBL" id="JAAWWB010000004">
    <property type="protein sequence ID" value="KAG6785066.1"/>
    <property type="molecule type" value="Genomic_DNA"/>
</dbReference>
<dbReference type="AlphaFoldDB" id="A0A8X8ADV8"/>
<feature type="transmembrane region" description="Helical" evidence="2">
    <location>
        <begin position="174"/>
        <end position="190"/>
    </location>
</feature>
<dbReference type="GO" id="GO:0006886">
    <property type="term" value="P:intracellular protein transport"/>
    <property type="evidence" value="ECO:0007669"/>
    <property type="project" value="TreeGrafter"/>
</dbReference>
<dbReference type="PROSITE" id="PS50192">
    <property type="entry name" value="T_SNARE"/>
    <property type="match status" value="1"/>
</dbReference>
<evidence type="ECO:0000259" key="3">
    <source>
        <dbReference type="PROSITE" id="PS50192"/>
    </source>
</evidence>
<protein>
    <recommendedName>
        <fullName evidence="3">t-SNARE coiled-coil homology domain-containing protein</fullName>
    </recommendedName>
</protein>
<dbReference type="SMART" id="SM00397">
    <property type="entry name" value="t_SNARE"/>
    <property type="match status" value="1"/>
</dbReference>
<dbReference type="InterPro" id="IPR045242">
    <property type="entry name" value="Syntaxin"/>
</dbReference>
<evidence type="ECO:0000313" key="5">
    <source>
        <dbReference type="Proteomes" id="UP000886885"/>
    </source>
</evidence>
<dbReference type="Proteomes" id="UP000886885">
    <property type="component" value="Chromosome 2D"/>
</dbReference>
<gene>
    <name evidence="4" type="ORF">POTOM_010789</name>
</gene>
<organism evidence="4 5">
    <name type="scientific">Populus tomentosa</name>
    <name type="common">Chinese white poplar</name>
    <dbReference type="NCBI Taxonomy" id="118781"/>
    <lineage>
        <taxon>Eukaryota</taxon>
        <taxon>Viridiplantae</taxon>
        <taxon>Streptophyta</taxon>
        <taxon>Embryophyta</taxon>
        <taxon>Tracheophyta</taxon>
        <taxon>Spermatophyta</taxon>
        <taxon>Magnoliopsida</taxon>
        <taxon>eudicotyledons</taxon>
        <taxon>Gunneridae</taxon>
        <taxon>Pentapetalae</taxon>
        <taxon>rosids</taxon>
        <taxon>fabids</taxon>
        <taxon>Malpighiales</taxon>
        <taxon>Salicaceae</taxon>
        <taxon>Saliceae</taxon>
        <taxon>Populus</taxon>
    </lineage>
</organism>
<dbReference type="InterPro" id="IPR000727">
    <property type="entry name" value="T_SNARE_dom"/>
</dbReference>
<evidence type="ECO:0000256" key="2">
    <source>
        <dbReference type="SAM" id="Phobius"/>
    </source>
</evidence>
<sequence>MATRNRTVVYKKHRDEVKSVRAPLSSLLPGSSGPVIEMVSASFLRSQHSSYTPLSTEDPGPSTSRIRTKMGELVKAHAKALMPTFGDGKEDERVIEGLTREITGLLRNSETRLKKISASESFEDSNVRKNVQRALATELQNLSMDLRRKQSMYLKRLQQQKEVWDTLGNMETNHLFIASYVIFLLFYFLVQGHDGVDLEMSLNANKFRSEDDGFSDVGFNEGHMLKLKKSEQFTADRESEIKQVIESVHELAQIMKDLSVLVIDQGTVVDRIDYNIHNVASTVEEGFKQLQKVQFSLSLLLAEAGMITYSHVVHTRYHPRHSTSIFLEQSREKSEERRNGDVCNSACYNVLHNADPLDPQGVAVVIKLCCHLTPEPVVHSSRIQ</sequence>
<dbReference type="GO" id="GO:0000149">
    <property type="term" value="F:SNARE binding"/>
    <property type="evidence" value="ECO:0007669"/>
    <property type="project" value="TreeGrafter"/>
</dbReference>
<name>A0A8X8ADV8_POPTO</name>
<dbReference type="SMART" id="SM00503">
    <property type="entry name" value="SynN"/>
    <property type="match status" value="1"/>
</dbReference>
<comment type="caution">
    <text evidence="4">The sequence shown here is derived from an EMBL/GenBank/DDBJ whole genome shotgun (WGS) entry which is preliminary data.</text>
</comment>
<reference evidence="4" key="1">
    <citation type="journal article" date="2020" name="bioRxiv">
        <title>Hybrid origin of Populus tomentosa Carr. identified through genome sequencing and phylogenomic analysis.</title>
        <authorList>
            <person name="An X."/>
            <person name="Gao K."/>
            <person name="Chen Z."/>
            <person name="Li J."/>
            <person name="Yang X."/>
            <person name="Yang X."/>
            <person name="Zhou J."/>
            <person name="Guo T."/>
            <person name="Zhao T."/>
            <person name="Huang S."/>
            <person name="Miao D."/>
            <person name="Khan W.U."/>
            <person name="Rao P."/>
            <person name="Ye M."/>
            <person name="Lei B."/>
            <person name="Liao W."/>
            <person name="Wang J."/>
            <person name="Ji L."/>
            <person name="Li Y."/>
            <person name="Guo B."/>
            <person name="Mustafa N.S."/>
            <person name="Li S."/>
            <person name="Yun Q."/>
            <person name="Keller S.R."/>
            <person name="Mao J."/>
            <person name="Zhang R."/>
            <person name="Strauss S.H."/>
        </authorList>
    </citation>
    <scope>NUCLEOTIDE SEQUENCE</scope>
    <source>
        <strain evidence="4">GM15</strain>
        <tissue evidence="4">Leaf</tissue>
    </source>
</reference>
<dbReference type="PANTHER" id="PTHR19957">
    <property type="entry name" value="SYNTAXIN"/>
    <property type="match status" value="1"/>
</dbReference>
<dbReference type="GO" id="GO:0006906">
    <property type="term" value="P:vesicle fusion"/>
    <property type="evidence" value="ECO:0007669"/>
    <property type="project" value="TreeGrafter"/>
</dbReference>
<dbReference type="GO" id="GO:0005484">
    <property type="term" value="F:SNAP receptor activity"/>
    <property type="evidence" value="ECO:0007669"/>
    <property type="project" value="TreeGrafter"/>
</dbReference>
<keyword evidence="1" id="KW-0653">Protein transport</keyword>
<dbReference type="PANTHER" id="PTHR19957:SF397">
    <property type="entry name" value="SYNTAXIN-42"/>
    <property type="match status" value="1"/>
</dbReference>
<keyword evidence="2" id="KW-0472">Membrane</keyword>
<evidence type="ECO:0000256" key="1">
    <source>
        <dbReference type="ARBA" id="ARBA00022927"/>
    </source>
</evidence>
<feature type="domain" description="T-SNARE coiled-coil homology" evidence="3">
    <location>
        <begin position="231"/>
        <end position="293"/>
    </location>
</feature>
<keyword evidence="2" id="KW-1133">Transmembrane helix</keyword>
<dbReference type="GO" id="GO:0048278">
    <property type="term" value="P:vesicle docking"/>
    <property type="evidence" value="ECO:0007669"/>
    <property type="project" value="TreeGrafter"/>
</dbReference>
<dbReference type="GO" id="GO:0012505">
    <property type="term" value="C:endomembrane system"/>
    <property type="evidence" value="ECO:0007669"/>
    <property type="project" value="TreeGrafter"/>
</dbReference>
<keyword evidence="2" id="KW-0812">Transmembrane</keyword>
<evidence type="ECO:0000313" key="4">
    <source>
        <dbReference type="EMBL" id="KAG6785066.1"/>
    </source>
</evidence>
<dbReference type="CDD" id="cd15845">
    <property type="entry name" value="SNARE_syntaxin16"/>
    <property type="match status" value="1"/>
</dbReference>